<dbReference type="SUPFAM" id="SSF46785">
    <property type="entry name" value="Winged helix' DNA-binding domain"/>
    <property type="match status" value="1"/>
</dbReference>
<feature type="region of interest" description="Disordered" evidence="4">
    <location>
        <begin position="53"/>
        <end position="76"/>
    </location>
</feature>
<feature type="compositionally biased region" description="Basic and acidic residues" evidence="4">
    <location>
        <begin position="218"/>
        <end position="235"/>
    </location>
</feature>
<dbReference type="InterPro" id="IPR047519">
    <property type="entry name" value="FH_FOXQ2-like"/>
</dbReference>
<dbReference type="PROSITE" id="PS00658">
    <property type="entry name" value="FORK_HEAD_2"/>
    <property type="match status" value="1"/>
</dbReference>
<name>A0A815DGF6_9BILA</name>
<dbReference type="EMBL" id="CAJOAZ010000269">
    <property type="protein sequence ID" value="CAF3597820.1"/>
    <property type="molecule type" value="Genomic_DNA"/>
</dbReference>
<dbReference type="PROSITE" id="PS50039">
    <property type="entry name" value="FORK_HEAD_3"/>
    <property type="match status" value="1"/>
</dbReference>
<dbReference type="Proteomes" id="UP000663832">
    <property type="component" value="Unassembled WGS sequence"/>
</dbReference>
<dbReference type="InterPro" id="IPR036390">
    <property type="entry name" value="WH_DNA-bd_sf"/>
</dbReference>
<dbReference type="AlphaFoldDB" id="A0A815DGF6"/>
<evidence type="ECO:0000313" key="7">
    <source>
        <dbReference type="EMBL" id="CAF1296712.1"/>
    </source>
</evidence>
<evidence type="ECO:0000313" key="8">
    <source>
        <dbReference type="EMBL" id="CAF1331233.1"/>
    </source>
</evidence>
<proteinExistence type="predicted"/>
<dbReference type="Proteomes" id="UP000663845">
    <property type="component" value="Unassembled WGS sequence"/>
</dbReference>
<dbReference type="EMBL" id="CAJNOM010000577">
    <property type="protein sequence ID" value="CAF1508165.1"/>
    <property type="molecule type" value="Genomic_DNA"/>
</dbReference>
<feature type="region of interest" description="Disordered" evidence="4">
    <location>
        <begin position="286"/>
        <end position="313"/>
    </location>
</feature>
<evidence type="ECO:0000256" key="2">
    <source>
        <dbReference type="ARBA" id="ARBA00023242"/>
    </source>
</evidence>
<evidence type="ECO:0000259" key="5">
    <source>
        <dbReference type="PROSITE" id="PS50039"/>
    </source>
</evidence>
<feature type="domain" description="Fork-head" evidence="5">
    <location>
        <begin position="98"/>
        <end position="190"/>
    </location>
</feature>
<organism evidence="7 13">
    <name type="scientific">Adineta steineri</name>
    <dbReference type="NCBI Taxonomy" id="433720"/>
    <lineage>
        <taxon>Eukaryota</taxon>
        <taxon>Metazoa</taxon>
        <taxon>Spiralia</taxon>
        <taxon>Gnathifera</taxon>
        <taxon>Rotifera</taxon>
        <taxon>Eurotatoria</taxon>
        <taxon>Bdelloidea</taxon>
        <taxon>Adinetida</taxon>
        <taxon>Adinetidae</taxon>
        <taxon>Adineta</taxon>
    </lineage>
</organism>
<dbReference type="EMBL" id="CAJOBB010001344">
    <property type="protein sequence ID" value="CAF3844096.1"/>
    <property type="molecule type" value="Genomic_DNA"/>
</dbReference>
<dbReference type="FunFam" id="1.10.10.10:FF:000352">
    <property type="entry name" value="Forkhead box Q2"/>
    <property type="match status" value="1"/>
</dbReference>
<evidence type="ECO:0000313" key="12">
    <source>
        <dbReference type="Proteomes" id="UP000663832"/>
    </source>
</evidence>
<dbReference type="Proteomes" id="UP000663877">
    <property type="component" value="Unassembled WGS sequence"/>
</dbReference>
<dbReference type="Proteomes" id="UP000663868">
    <property type="component" value="Unassembled WGS sequence"/>
</dbReference>
<gene>
    <name evidence="6" type="ORF">BJG266_LOCUS3643</name>
    <name evidence="8" type="ORF">IZO911_LOCUS35700</name>
    <name evidence="7" type="ORF">JYZ213_LOCUS32082</name>
    <name evidence="11" type="ORF">KXQ929_LOCUS19678</name>
    <name evidence="10" type="ORF">OXD698_LOCUS6255</name>
    <name evidence="9" type="ORF">QVE165_LOCUS43941</name>
</gene>
<evidence type="ECO:0000313" key="10">
    <source>
        <dbReference type="EMBL" id="CAF3597820.1"/>
    </source>
</evidence>
<dbReference type="GO" id="GO:0000981">
    <property type="term" value="F:DNA-binding transcription factor activity, RNA polymerase II-specific"/>
    <property type="evidence" value="ECO:0007669"/>
    <property type="project" value="TreeGrafter"/>
</dbReference>
<evidence type="ECO:0000313" key="11">
    <source>
        <dbReference type="EMBL" id="CAF3844096.1"/>
    </source>
</evidence>
<accession>A0A815DGF6</accession>
<comment type="subcellular location">
    <subcellularLocation>
        <location evidence="3">Nucleus</location>
    </subcellularLocation>
</comment>
<evidence type="ECO:0000313" key="6">
    <source>
        <dbReference type="EMBL" id="CAF0772334.1"/>
    </source>
</evidence>
<dbReference type="InterPro" id="IPR030456">
    <property type="entry name" value="TF_fork_head_CS_2"/>
</dbReference>
<dbReference type="GO" id="GO:0005634">
    <property type="term" value="C:nucleus"/>
    <property type="evidence" value="ECO:0007669"/>
    <property type="project" value="UniProtKB-SubCell"/>
</dbReference>
<dbReference type="Proteomes" id="UP000663844">
    <property type="component" value="Unassembled WGS sequence"/>
</dbReference>
<dbReference type="EMBL" id="CAJNOG010000561">
    <property type="protein sequence ID" value="CAF1296712.1"/>
    <property type="molecule type" value="Genomic_DNA"/>
</dbReference>
<feature type="DNA-binding region" description="Fork-head" evidence="3">
    <location>
        <begin position="98"/>
        <end position="190"/>
    </location>
</feature>
<dbReference type="InterPro" id="IPR001766">
    <property type="entry name" value="Fork_head_dom"/>
</dbReference>
<evidence type="ECO:0000313" key="9">
    <source>
        <dbReference type="EMBL" id="CAF1508165.1"/>
    </source>
</evidence>
<evidence type="ECO:0000256" key="1">
    <source>
        <dbReference type="ARBA" id="ARBA00023125"/>
    </source>
</evidence>
<keyword evidence="1 3" id="KW-0238">DNA-binding</keyword>
<dbReference type="Pfam" id="PF00250">
    <property type="entry name" value="Forkhead"/>
    <property type="match status" value="1"/>
</dbReference>
<dbReference type="InterPro" id="IPR050211">
    <property type="entry name" value="FOX_domain-containing"/>
</dbReference>
<feature type="region of interest" description="Disordered" evidence="4">
    <location>
        <begin position="344"/>
        <end position="373"/>
    </location>
</feature>
<evidence type="ECO:0000313" key="13">
    <source>
        <dbReference type="Proteomes" id="UP000663845"/>
    </source>
</evidence>
<reference evidence="7" key="1">
    <citation type="submission" date="2021-02" db="EMBL/GenBank/DDBJ databases">
        <authorList>
            <person name="Nowell W R."/>
        </authorList>
    </citation>
    <scope>NUCLEOTIDE SEQUENCE</scope>
</reference>
<dbReference type="GO" id="GO:0000978">
    <property type="term" value="F:RNA polymerase II cis-regulatory region sequence-specific DNA binding"/>
    <property type="evidence" value="ECO:0007669"/>
    <property type="project" value="TreeGrafter"/>
</dbReference>
<feature type="compositionally biased region" description="Low complexity" evidence="4">
    <location>
        <begin position="241"/>
        <end position="250"/>
    </location>
</feature>
<dbReference type="CDD" id="cd20035">
    <property type="entry name" value="FH_FOXQ2-like"/>
    <property type="match status" value="1"/>
</dbReference>
<evidence type="ECO:0000256" key="3">
    <source>
        <dbReference type="PROSITE-ProRule" id="PRU00089"/>
    </source>
</evidence>
<feature type="compositionally biased region" description="Polar residues" evidence="4">
    <location>
        <begin position="296"/>
        <end position="306"/>
    </location>
</feature>
<dbReference type="EMBL" id="CAJNOE010000776">
    <property type="protein sequence ID" value="CAF1331233.1"/>
    <property type="molecule type" value="Genomic_DNA"/>
</dbReference>
<evidence type="ECO:0000256" key="4">
    <source>
        <dbReference type="SAM" id="MobiDB-lite"/>
    </source>
</evidence>
<dbReference type="GO" id="GO:0009653">
    <property type="term" value="P:anatomical structure morphogenesis"/>
    <property type="evidence" value="ECO:0007669"/>
    <property type="project" value="TreeGrafter"/>
</dbReference>
<dbReference type="PRINTS" id="PR00053">
    <property type="entry name" value="FORKHEAD"/>
</dbReference>
<dbReference type="PANTHER" id="PTHR11829">
    <property type="entry name" value="FORKHEAD BOX PROTEIN"/>
    <property type="match status" value="1"/>
</dbReference>
<dbReference type="Proteomes" id="UP000663860">
    <property type="component" value="Unassembled WGS sequence"/>
</dbReference>
<dbReference type="EMBL" id="CAJNOI010000008">
    <property type="protein sequence ID" value="CAF0772334.1"/>
    <property type="molecule type" value="Genomic_DNA"/>
</dbReference>
<sequence>MQKESILNGDISLPQPPPPPSSQSLSHHPNYPMLLAAQQQLYDYAVRLRFGGGPPPPGPSALSGPGPHHPSFNDPHSLYAFHQRHDPRLRCLLREEPKPSYSYIGLIAMAILSSPERKLVLSDIYQWILDHYAYFRARGPGWRNSIRHNLSLNDCFIKAGRSANGKGHYWSIHPANLADFSSGDFRRRRAQRRVRKSMGLSVPDDEEDDDEILPTNGTEHHFEHPLTKFPSDELRPNVTDLSLSSSSSSSTTAANSTGVTPNLLQRYFDDMQRVVVSRLEHQQNHHSQLFFPSPPQSLNTSRNPAITTTTTSTPLRPLSTTQNQRKRCFDVDSLLAPEQPCLIKRHKSSLDGNEDICSPDSKSDGSTDTDISA</sequence>
<dbReference type="OrthoDB" id="5954824at2759"/>
<protein>
    <recommendedName>
        <fullName evidence="5">Fork-head domain-containing protein</fullName>
    </recommendedName>
</protein>
<dbReference type="Gene3D" id="1.10.10.10">
    <property type="entry name" value="Winged helix-like DNA-binding domain superfamily/Winged helix DNA-binding domain"/>
    <property type="match status" value="1"/>
</dbReference>
<feature type="compositionally biased region" description="Low complexity" evidence="4">
    <location>
        <begin position="60"/>
        <end position="70"/>
    </location>
</feature>
<feature type="compositionally biased region" description="Polar residues" evidence="4">
    <location>
        <begin position="364"/>
        <end position="373"/>
    </location>
</feature>
<feature type="compositionally biased region" description="Acidic residues" evidence="4">
    <location>
        <begin position="203"/>
        <end position="212"/>
    </location>
</feature>
<keyword evidence="12" id="KW-1185">Reference proteome</keyword>
<feature type="region of interest" description="Disordered" evidence="4">
    <location>
        <begin position="1"/>
        <end position="29"/>
    </location>
</feature>
<dbReference type="SMART" id="SM00339">
    <property type="entry name" value="FH"/>
    <property type="match status" value="1"/>
</dbReference>
<keyword evidence="2 3" id="KW-0539">Nucleus</keyword>
<comment type="caution">
    <text evidence="7">The sequence shown here is derived from an EMBL/GenBank/DDBJ whole genome shotgun (WGS) entry which is preliminary data.</text>
</comment>
<dbReference type="InterPro" id="IPR036388">
    <property type="entry name" value="WH-like_DNA-bd_sf"/>
</dbReference>
<dbReference type="PANTHER" id="PTHR11829:SF343">
    <property type="entry name" value="FORK-HEAD DOMAIN-CONTAINING PROTEIN"/>
    <property type="match status" value="1"/>
</dbReference>
<feature type="region of interest" description="Disordered" evidence="4">
    <location>
        <begin position="193"/>
        <end position="257"/>
    </location>
</feature>
<dbReference type="GO" id="GO:0030154">
    <property type="term" value="P:cell differentiation"/>
    <property type="evidence" value="ECO:0007669"/>
    <property type="project" value="TreeGrafter"/>
</dbReference>